<protein>
    <recommendedName>
        <fullName evidence="1">Reverse transcriptase domain-containing protein</fullName>
    </recommendedName>
</protein>
<evidence type="ECO:0000313" key="3">
    <source>
        <dbReference type="Proteomes" id="UP001180020"/>
    </source>
</evidence>
<name>A0AAV9C408_ACOCL</name>
<evidence type="ECO:0000259" key="1">
    <source>
        <dbReference type="PROSITE" id="PS50878"/>
    </source>
</evidence>
<dbReference type="SUPFAM" id="SSF56672">
    <property type="entry name" value="DNA/RNA polymerases"/>
    <property type="match status" value="1"/>
</dbReference>
<reference evidence="2" key="2">
    <citation type="submission" date="2023-06" db="EMBL/GenBank/DDBJ databases">
        <authorList>
            <person name="Ma L."/>
            <person name="Liu K.-W."/>
            <person name="Li Z."/>
            <person name="Hsiao Y.-Y."/>
            <person name="Qi Y."/>
            <person name="Fu T."/>
            <person name="Tang G."/>
            <person name="Zhang D."/>
            <person name="Sun W.-H."/>
            <person name="Liu D.-K."/>
            <person name="Li Y."/>
            <person name="Chen G.-Z."/>
            <person name="Liu X.-D."/>
            <person name="Liao X.-Y."/>
            <person name="Jiang Y.-T."/>
            <person name="Yu X."/>
            <person name="Hao Y."/>
            <person name="Huang J."/>
            <person name="Zhao X.-W."/>
            <person name="Ke S."/>
            <person name="Chen Y.-Y."/>
            <person name="Wu W.-L."/>
            <person name="Hsu J.-L."/>
            <person name="Lin Y.-F."/>
            <person name="Huang M.-D."/>
            <person name="Li C.-Y."/>
            <person name="Huang L."/>
            <person name="Wang Z.-W."/>
            <person name="Zhao X."/>
            <person name="Zhong W.-Y."/>
            <person name="Peng D.-H."/>
            <person name="Ahmad S."/>
            <person name="Lan S."/>
            <person name="Zhang J.-S."/>
            <person name="Tsai W.-C."/>
            <person name="Van De Peer Y."/>
            <person name="Liu Z.-J."/>
        </authorList>
    </citation>
    <scope>NUCLEOTIDE SEQUENCE</scope>
    <source>
        <strain evidence="2">CP</strain>
        <tissue evidence="2">Leaves</tissue>
    </source>
</reference>
<dbReference type="Pfam" id="PF00078">
    <property type="entry name" value="RVT_1"/>
    <property type="match status" value="1"/>
</dbReference>
<dbReference type="PROSITE" id="PS50878">
    <property type="entry name" value="RT_POL"/>
    <property type="match status" value="1"/>
</dbReference>
<feature type="domain" description="Reverse transcriptase" evidence="1">
    <location>
        <begin position="161"/>
        <end position="336"/>
    </location>
</feature>
<keyword evidence="3" id="KW-1185">Reference proteome</keyword>
<comment type="caution">
    <text evidence="2">The sequence shown here is derived from an EMBL/GenBank/DDBJ whole genome shotgun (WGS) entry which is preliminary data.</text>
</comment>
<dbReference type="AlphaFoldDB" id="A0AAV9C408"/>
<dbReference type="PANTHER" id="PTHR19446">
    <property type="entry name" value="REVERSE TRANSCRIPTASES"/>
    <property type="match status" value="1"/>
</dbReference>
<proteinExistence type="predicted"/>
<dbReference type="InterPro" id="IPR000477">
    <property type="entry name" value="RT_dom"/>
</dbReference>
<evidence type="ECO:0000313" key="2">
    <source>
        <dbReference type="EMBL" id="KAK1283401.1"/>
    </source>
</evidence>
<reference evidence="2" key="1">
    <citation type="journal article" date="2023" name="Nat. Commun.">
        <title>Diploid and tetraploid genomes of Acorus and the evolution of monocots.</title>
        <authorList>
            <person name="Ma L."/>
            <person name="Liu K.W."/>
            <person name="Li Z."/>
            <person name="Hsiao Y.Y."/>
            <person name="Qi Y."/>
            <person name="Fu T."/>
            <person name="Tang G.D."/>
            <person name="Zhang D."/>
            <person name="Sun W.H."/>
            <person name="Liu D.K."/>
            <person name="Li Y."/>
            <person name="Chen G.Z."/>
            <person name="Liu X.D."/>
            <person name="Liao X.Y."/>
            <person name="Jiang Y.T."/>
            <person name="Yu X."/>
            <person name="Hao Y."/>
            <person name="Huang J."/>
            <person name="Zhao X.W."/>
            <person name="Ke S."/>
            <person name="Chen Y.Y."/>
            <person name="Wu W.L."/>
            <person name="Hsu J.L."/>
            <person name="Lin Y.F."/>
            <person name="Huang M.D."/>
            <person name="Li C.Y."/>
            <person name="Huang L."/>
            <person name="Wang Z.W."/>
            <person name="Zhao X."/>
            <person name="Zhong W.Y."/>
            <person name="Peng D.H."/>
            <person name="Ahmad S."/>
            <person name="Lan S."/>
            <person name="Zhang J.S."/>
            <person name="Tsai W.C."/>
            <person name="Van de Peer Y."/>
            <person name="Liu Z.J."/>
        </authorList>
    </citation>
    <scope>NUCLEOTIDE SEQUENCE</scope>
    <source>
        <strain evidence="2">CP</strain>
    </source>
</reference>
<sequence length="336" mass="38766">MFKLKRLKSFLKRWSSDQKLQRRQQKSKIEVEMAVFDSKEELGPLSPKDRIRRSVLKEGWLQLSDRVVETDEDIERALVLHFTKAFQKRKQWLRDWFDENLGRVPDEAWPSIDTPCSKEEVQHAVFGIEADKAPGPDGVGARFYQAFWDLVKQDVMEMFHTFFSGTQGIGCLNATFFALIPEKGAVQVGDFRPISLINGSYKLIEKVLANRLKLVIAHMVEENQIAFILGCLLQDGFMVTQEYVSAMHRDKRQGLVIKLDFSKAYDNVDWDFLLKLLQRYGFEPNWIRMVRECISMAKASVLDNGKPCGFFHLNKGIRHGDPLSPLLFVVVTNVFS</sequence>
<dbReference type="InterPro" id="IPR043502">
    <property type="entry name" value="DNA/RNA_pol_sf"/>
</dbReference>
<dbReference type="EMBL" id="JAUJYO010000021">
    <property type="protein sequence ID" value="KAK1283401.1"/>
    <property type="molecule type" value="Genomic_DNA"/>
</dbReference>
<gene>
    <name evidence="2" type="ORF">QJS10_CPB21g01193</name>
</gene>
<organism evidence="2 3">
    <name type="scientific">Acorus calamus</name>
    <name type="common">Sweet flag</name>
    <dbReference type="NCBI Taxonomy" id="4465"/>
    <lineage>
        <taxon>Eukaryota</taxon>
        <taxon>Viridiplantae</taxon>
        <taxon>Streptophyta</taxon>
        <taxon>Embryophyta</taxon>
        <taxon>Tracheophyta</taxon>
        <taxon>Spermatophyta</taxon>
        <taxon>Magnoliopsida</taxon>
        <taxon>Liliopsida</taxon>
        <taxon>Acoraceae</taxon>
        <taxon>Acorus</taxon>
    </lineage>
</organism>
<accession>A0AAV9C408</accession>
<dbReference type="CDD" id="cd01650">
    <property type="entry name" value="RT_nLTR_like"/>
    <property type="match status" value="1"/>
</dbReference>
<dbReference type="Proteomes" id="UP001180020">
    <property type="component" value="Unassembled WGS sequence"/>
</dbReference>